<feature type="chain" id="PRO_5045761876" description="Cell envelope biogenesis protein TolA" evidence="2">
    <location>
        <begin position="28"/>
        <end position="446"/>
    </location>
</feature>
<gene>
    <name evidence="3" type="ORF">PY650_26155</name>
</gene>
<sequence>MKRSIATSAVIHILVLIGAMLTLSAPAPLETPESTAMDVDIVPAEQLQQGEKSAPVTDHAAHKQTSKQTQVANAQNVGDNNVDLKNPAVPTQRPQDENATAAPKKSAVPVPQSDPRPNDVKTIEQQDTEAAPKEVAAIPQQKPDVTPTPTPPTPQKTESTPQKSEVTPTPAPTPTPTPTPTPQKADPKPVTENPTEQAAQTPADKVPVPDVKPQPQQPPKTAEAKPDPKPEQKPAAKPHEVADAKPPVKPTDKTTTQSTSKNTSSDNGQGDSDKKRKTAKGSNNDGDFNEGEIAAMLNKTSSAGGAKRSSQSASAGAQTQVASLGGSRSLGGGKLSQSQKDGLRDLIAKNWNVLPGLEGASGVKIKVRIRLDKSGQIIGEPEAVASGGPAPTQEALKGAAERAVLRSQADFQKEVDAGKLLPPDKYGGADGWNELVLNFDASDLGL</sequence>
<feature type="compositionally biased region" description="Low complexity" evidence="1">
    <location>
        <begin position="253"/>
        <end position="267"/>
    </location>
</feature>
<evidence type="ECO:0000313" key="3">
    <source>
        <dbReference type="EMBL" id="MDL2409057.1"/>
    </source>
</evidence>
<organism evidence="3 4">
    <name type="scientific">Rhizobium calliandrae</name>
    <dbReference type="NCBI Taxonomy" id="1312182"/>
    <lineage>
        <taxon>Bacteria</taxon>
        <taxon>Pseudomonadati</taxon>
        <taxon>Pseudomonadota</taxon>
        <taxon>Alphaproteobacteria</taxon>
        <taxon>Hyphomicrobiales</taxon>
        <taxon>Rhizobiaceae</taxon>
        <taxon>Rhizobium/Agrobacterium group</taxon>
        <taxon>Rhizobium</taxon>
    </lineage>
</organism>
<accession>A0ABT7KKH0</accession>
<reference evidence="3" key="1">
    <citation type="submission" date="2023-06" db="EMBL/GenBank/DDBJ databases">
        <title>Phylogenetic Diversity of Rhizobium strains.</title>
        <authorList>
            <person name="Moura F.T."/>
            <person name="Helene L.C.F."/>
            <person name="Hungria M."/>
        </authorList>
    </citation>
    <scope>NUCLEOTIDE SEQUENCE</scope>
    <source>
        <strain evidence="3">CCGE524</strain>
    </source>
</reference>
<evidence type="ECO:0000256" key="2">
    <source>
        <dbReference type="SAM" id="SignalP"/>
    </source>
</evidence>
<proteinExistence type="predicted"/>
<comment type="caution">
    <text evidence="3">The sequence shown here is derived from an EMBL/GenBank/DDBJ whole genome shotgun (WGS) entry which is preliminary data.</text>
</comment>
<dbReference type="Gene3D" id="3.30.1150.10">
    <property type="match status" value="1"/>
</dbReference>
<name>A0ABT7KKH0_9HYPH</name>
<protein>
    <recommendedName>
        <fullName evidence="5">Cell envelope biogenesis protein TolA</fullName>
    </recommendedName>
</protein>
<dbReference type="Proteomes" id="UP001172630">
    <property type="component" value="Unassembled WGS sequence"/>
</dbReference>
<feature type="compositionally biased region" description="Pro residues" evidence="1">
    <location>
        <begin position="169"/>
        <end position="181"/>
    </location>
</feature>
<feature type="region of interest" description="Disordered" evidence="1">
    <location>
        <begin position="44"/>
        <end position="340"/>
    </location>
</feature>
<evidence type="ECO:0008006" key="5">
    <source>
        <dbReference type="Google" id="ProtNLM"/>
    </source>
</evidence>
<feature type="region of interest" description="Disordered" evidence="1">
    <location>
        <begin position="380"/>
        <end position="401"/>
    </location>
</feature>
<feature type="compositionally biased region" description="Low complexity" evidence="1">
    <location>
        <begin position="301"/>
        <end position="327"/>
    </location>
</feature>
<evidence type="ECO:0000256" key="1">
    <source>
        <dbReference type="SAM" id="MobiDB-lite"/>
    </source>
</evidence>
<feature type="signal peptide" evidence="2">
    <location>
        <begin position="1"/>
        <end position="27"/>
    </location>
</feature>
<dbReference type="EMBL" id="JARFYN010000043">
    <property type="protein sequence ID" value="MDL2409057.1"/>
    <property type="molecule type" value="Genomic_DNA"/>
</dbReference>
<dbReference type="RefSeq" id="WP_285882495.1">
    <property type="nucleotide sequence ID" value="NZ_JARFYN010000043.1"/>
</dbReference>
<keyword evidence="4" id="KW-1185">Reference proteome</keyword>
<feature type="compositionally biased region" description="Polar residues" evidence="1">
    <location>
        <begin position="66"/>
        <end position="79"/>
    </location>
</feature>
<keyword evidence="2" id="KW-0732">Signal</keyword>
<evidence type="ECO:0000313" key="4">
    <source>
        <dbReference type="Proteomes" id="UP001172630"/>
    </source>
</evidence>
<feature type="compositionally biased region" description="Basic and acidic residues" evidence="1">
    <location>
        <begin position="222"/>
        <end position="243"/>
    </location>
</feature>